<evidence type="ECO:0000256" key="2">
    <source>
        <dbReference type="ARBA" id="ARBA00022448"/>
    </source>
</evidence>
<keyword evidence="4 6" id="KW-1133">Transmembrane helix</keyword>
<evidence type="ECO:0000313" key="9">
    <source>
        <dbReference type="Proteomes" id="UP000183995"/>
    </source>
</evidence>
<dbReference type="Pfam" id="PF07690">
    <property type="entry name" value="MFS_1"/>
    <property type="match status" value="1"/>
</dbReference>
<dbReference type="InterPro" id="IPR011701">
    <property type="entry name" value="MFS"/>
</dbReference>
<dbReference type="Proteomes" id="UP000183995">
    <property type="component" value="Unassembled WGS sequence"/>
</dbReference>
<evidence type="ECO:0000256" key="6">
    <source>
        <dbReference type="SAM" id="Phobius"/>
    </source>
</evidence>
<evidence type="ECO:0000259" key="7">
    <source>
        <dbReference type="PROSITE" id="PS50850"/>
    </source>
</evidence>
<dbReference type="Gene3D" id="1.20.1250.20">
    <property type="entry name" value="MFS general substrate transporter like domains"/>
    <property type="match status" value="2"/>
</dbReference>
<feature type="transmembrane region" description="Helical" evidence="6">
    <location>
        <begin position="346"/>
        <end position="366"/>
    </location>
</feature>
<feature type="transmembrane region" description="Helical" evidence="6">
    <location>
        <begin position="99"/>
        <end position="118"/>
    </location>
</feature>
<feature type="transmembrane region" description="Helical" evidence="6">
    <location>
        <begin position="286"/>
        <end position="303"/>
    </location>
</feature>
<feature type="transmembrane region" description="Helical" evidence="6">
    <location>
        <begin position="9"/>
        <end position="28"/>
    </location>
</feature>
<feature type="transmembrane region" description="Helical" evidence="6">
    <location>
        <begin position="216"/>
        <end position="240"/>
    </location>
</feature>
<keyword evidence="9" id="KW-1185">Reference proteome</keyword>
<reference evidence="8 9" key="1">
    <citation type="submission" date="2016-11" db="EMBL/GenBank/DDBJ databases">
        <authorList>
            <person name="Jaros S."/>
            <person name="Januszkiewicz K."/>
            <person name="Wedrychowicz H."/>
        </authorList>
    </citation>
    <scope>NUCLEOTIDE SEQUENCE [LARGE SCALE GENOMIC DNA]</scope>
    <source>
        <strain evidence="8 9">DSM 10068</strain>
    </source>
</reference>
<evidence type="ECO:0000256" key="1">
    <source>
        <dbReference type="ARBA" id="ARBA00004651"/>
    </source>
</evidence>
<accession>A0A1M5ZCC1</accession>
<keyword evidence="2" id="KW-0813">Transport</keyword>
<feature type="transmembrane region" description="Helical" evidence="6">
    <location>
        <begin position="309"/>
        <end position="334"/>
    </location>
</feature>
<dbReference type="CDD" id="cd17313">
    <property type="entry name" value="MFS_SLC45_SUC"/>
    <property type="match status" value="1"/>
</dbReference>
<protein>
    <submittedName>
        <fullName evidence="8">Na+/melibiose symporter</fullName>
    </submittedName>
</protein>
<dbReference type="OrthoDB" id="7584869at2"/>
<dbReference type="GO" id="GO:0022857">
    <property type="term" value="F:transmembrane transporter activity"/>
    <property type="evidence" value="ECO:0007669"/>
    <property type="project" value="InterPro"/>
</dbReference>
<organism evidence="8 9">
    <name type="scientific">Sporobacter termitidis DSM 10068</name>
    <dbReference type="NCBI Taxonomy" id="1123282"/>
    <lineage>
        <taxon>Bacteria</taxon>
        <taxon>Bacillati</taxon>
        <taxon>Bacillota</taxon>
        <taxon>Clostridia</taxon>
        <taxon>Eubacteriales</taxon>
        <taxon>Oscillospiraceae</taxon>
        <taxon>Sporobacter</taxon>
    </lineage>
</organism>
<keyword evidence="3 6" id="KW-0812">Transmembrane</keyword>
<sequence>MKLNYKKTFILGFGFFAISLCAALYDSYVPIFLNKFIDKVWLIGFLMTLDNYIGLFLQPAIGALSDRTNTKFGKRMPFILICMPLAAVFVSLIPNHRDLISLIVIIVLYNLIMASFRSPTIALMPDITPEPLRSKANGVINLMGGVGSVIAFLVGSKLYGANPAYPYYMAGLLLLISLVVLFFNIREKRDSLTVAARENAPEKISLRQIFSDKKSLTNVLMLLLAIFFWFVAFNSVSTFFTLYGKEYLHVGEAAAASKLTYFSLSMVVFAIPAGIIGTWIGKKKTIVIGISIIVAVFAAVFFTNSIDTIGYLFIVGGAGWALININSYPFVVSMARPESIGTYTGLYYLFSSLAAIASPPLAGLLIDRLGYGVLFKYSVTGFILALVCILFVKAPAASRVEAAAESQS</sequence>
<evidence type="ECO:0000256" key="5">
    <source>
        <dbReference type="ARBA" id="ARBA00023136"/>
    </source>
</evidence>
<dbReference type="PROSITE" id="PS50850">
    <property type="entry name" value="MFS"/>
    <property type="match status" value="1"/>
</dbReference>
<dbReference type="SUPFAM" id="SSF103473">
    <property type="entry name" value="MFS general substrate transporter"/>
    <property type="match status" value="1"/>
</dbReference>
<evidence type="ECO:0000256" key="3">
    <source>
        <dbReference type="ARBA" id="ARBA00022692"/>
    </source>
</evidence>
<feature type="transmembrane region" description="Helical" evidence="6">
    <location>
        <begin position="260"/>
        <end position="279"/>
    </location>
</feature>
<feature type="domain" description="Major facilitator superfamily (MFS) profile" evidence="7">
    <location>
        <begin position="7"/>
        <end position="396"/>
    </location>
</feature>
<comment type="subcellular location">
    <subcellularLocation>
        <location evidence="1">Cell membrane</location>
        <topology evidence="1">Multi-pass membrane protein</topology>
    </subcellularLocation>
</comment>
<evidence type="ECO:0000313" key="8">
    <source>
        <dbReference type="EMBL" id="SHI21593.1"/>
    </source>
</evidence>
<feature type="transmembrane region" description="Helical" evidence="6">
    <location>
        <begin position="372"/>
        <end position="392"/>
    </location>
</feature>
<gene>
    <name evidence="8" type="ORF">SAMN02745823_03494</name>
</gene>
<dbReference type="AlphaFoldDB" id="A0A1M5ZCC1"/>
<keyword evidence="5 6" id="KW-0472">Membrane</keyword>
<dbReference type="InterPro" id="IPR036259">
    <property type="entry name" value="MFS_trans_sf"/>
</dbReference>
<proteinExistence type="predicted"/>
<evidence type="ECO:0000256" key="4">
    <source>
        <dbReference type="ARBA" id="ARBA00022989"/>
    </source>
</evidence>
<feature type="transmembrane region" description="Helical" evidence="6">
    <location>
        <begin position="165"/>
        <end position="183"/>
    </location>
</feature>
<dbReference type="GO" id="GO:0005886">
    <property type="term" value="C:plasma membrane"/>
    <property type="evidence" value="ECO:0007669"/>
    <property type="project" value="UniProtKB-SubCell"/>
</dbReference>
<dbReference type="InterPro" id="IPR020846">
    <property type="entry name" value="MFS_dom"/>
</dbReference>
<feature type="transmembrane region" description="Helical" evidence="6">
    <location>
        <begin position="139"/>
        <end position="159"/>
    </location>
</feature>
<feature type="transmembrane region" description="Helical" evidence="6">
    <location>
        <begin position="76"/>
        <end position="93"/>
    </location>
</feature>
<feature type="transmembrane region" description="Helical" evidence="6">
    <location>
        <begin position="40"/>
        <end position="64"/>
    </location>
</feature>
<dbReference type="STRING" id="1123282.SAMN02745823_03494"/>
<dbReference type="RefSeq" id="WP_073082059.1">
    <property type="nucleotide sequence ID" value="NZ_FQXV01000016.1"/>
</dbReference>
<name>A0A1M5ZCC1_9FIRM</name>
<dbReference type="PANTHER" id="PTHR23528">
    <property type="match status" value="1"/>
</dbReference>
<dbReference type="PANTHER" id="PTHR23528:SF1">
    <property type="entry name" value="MAJOR FACILITATOR SUPERFAMILY (MFS) PROFILE DOMAIN-CONTAINING PROTEIN"/>
    <property type="match status" value="1"/>
</dbReference>
<dbReference type="EMBL" id="FQXV01000016">
    <property type="protein sequence ID" value="SHI21593.1"/>
    <property type="molecule type" value="Genomic_DNA"/>
</dbReference>